<organism evidence="4 5">
    <name type="scientific">Enterovibrio coralii</name>
    <dbReference type="NCBI Taxonomy" id="294935"/>
    <lineage>
        <taxon>Bacteria</taxon>
        <taxon>Pseudomonadati</taxon>
        <taxon>Pseudomonadota</taxon>
        <taxon>Gammaproteobacteria</taxon>
        <taxon>Vibrionales</taxon>
        <taxon>Vibrionaceae</taxon>
        <taxon>Enterovibrio</taxon>
    </lineage>
</organism>
<reference evidence="4 5" key="1">
    <citation type="submission" date="2015-11" db="EMBL/GenBank/DDBJ databases">
        <title>Genomic Taxonomy of the Vibrionaceae.</title>
        <authorList>
            <person name="Gomez-Gil B."/>
            <person name="Enciso-Ibarra J."/>
        </authorList>
    </citation>
    <scope>NUCLEOTIDE SEQUENCE [LARGE SCALE GENOMIC DNA]</scope>
    <source>
        <strain evidence="4 5">CAIM 912</strain>
    </source>
</reference>
<dbReference type="InterPro" id="IPR011330">
    <property type="entry name" value="Glyco_hydro/deAcase_b/a-brl"/>
</dbReference>
<comment type="caution">
    <text evidence="4">The sequence shown here is derived from an EMBL/GenBank/DDBJ whole genome shotgun (WGS) entry which is preliminary data.</text>
</comment>
<feature type="domain" description="NodB homology" evidence="3">
    <location>
        <begin position="53"/>
        <end position="285"/>
    </location>
</feature>
<proteinExistence type="predicted"/>
<evidence type="ECO:0000313" key="5">
    <source>
        <dbReference type="Proteomes" id="UP000070529"/>
    </source>
</evidence>
<dbReference type="InterPro" id="IPR036573">
    <property type="entry name" value="CBM_sf_5/12"/>
</dbReference>
<name>A0A135I5I6_9GAMM</name>
<dbReference type="GO" id="GO:0005975">
    <property type="term" value="P:carbohydrate metabolic process"/>
    <property type="evidence" value="ECO:0007669"/>
    <property type="project" value="InterPro"/>
</dbReference>
<gene>
    <name evidence="4" type="ORF">ATN88_07435</name>
</gene>
<dbReference type="GO" id="GO:0004553">
    <property type="term" value="F:hydrolase activity, hydrolyzing O-glycosyl compounds"/>
    <property type="evidence" value="ECO:0007669"/>
    <property type="project" value="InterPro"/>
</dbReference>
<dbReference type="Gene3D" id="2.10.10.20">
    <property type="entry name" value="Carbohydrate-binding module superfamily 5/12"/>
    <property type="match status" value="1"/>
</dbReference>
<dbReference type="PANTHER" id="PTHR45985:SF3">
    <property type="entry name" value="CHITIN DEACETYLASE-LIKE 4"/>
    <property type="match status" value="1"/>
</dbReference>
<accession>A0A135I5I6</accession>
<sequence length="451" mass="50257">MRILDWQFGCLTNKELRKSMCLVPLLLASPTFADDQSQPPSQHSPINTAETPMFVSLGFDDNNDADGLKWVLETLSQYQNPKGADKHANKPLSASFFMLCGLSRGNAEVLTLWRQAAQAGHDIGNHTETHPDDKVNWNPLESWMTAEQWQEEVSHCNELLKASVDDGGVGASSVNGFRAPFLTYDDDTLNALVANGIRYDASFPAGITAEHDGTNNFWPHTLHNGSPEHDLAVNQGWKPAISAFPLWQIPMHTLIVPPDALMEKYGLPYSLRDKIAKNVPWFDFVSGKGDNFDWNLYSEPAWGAAGLSGDDVFAIYAYNLDLRLSGNKAPLALGLHSAFYGLVNGQEPIGMPGSTVETRRAALERFIEYALSKPDVRFVSHIELVDWMHSPEPMTLCPSSEWDVYKTYQKGDSVSYQGKDYVAKWWTTQQIPGLYENSPWEEIEACTVSPI</sequence>
<protein>
    <submittedName>
        <fullName evidence="4">Carbohydrate-binding protein</fullName>
    </submittedName>
</protein>
<dbReference type="STRING" id="294935.ATN88_07435"/>
<dbReference type="Gene3D" id="3.20.20.370">
    <property type="entry name" value="Glycoside hydrolase/deacetylase"/>
    <property type="match status" value="1"/>
</dbReference>
<dbReference type="Pfam" id="PF01522">
    <property type="entry name" value="Polysacc_deac_1"/>
    <property type="match status" value="1"/>
</dbReference>
<dbReference type="InterPro" id="IPR052740">
    <property type="entry name" value="CE4"/>
</dbReference>
<dbReference type="EMBL" id="LNTY01000050">
    <property type="protein sequence ID" value="KXF80710.1"/>
    <property type="molecule type" value="Genomic_DNA"/>
</dbReference>
<dbReference type="Pfam" id="PF02839">
    <property type="entry name" value="CBM_5_12"/>
    <property type="match status" value="1"/>
</dbReference>
<evidence type="ECO:0000313" key="4">
    <source>
        <dbReference type="EMBL" id="KXF80710.1"/>
    </source>
</evidence>
<dbReference type="GO" id="GO:0016810">
    <property type="term" value="F:hydrolase activity, acting on carbon-nitrogen (but not peptide) bonds"/>
    <property type="evidence" value="ECO:0007669"/>
    <property type="project" value="InterPro"/>
</dbReference>
<keyword evidence="2" id="KW-0732">Signal</keyword>
<dbReference type="PROSITE" id="PS51677">
    <property type="entry name" value="NODB"/>
    <property type="match status" value="1"/>
</dbReference>
<evidence type="ECO:0000256" key="1">
    <source>
        <dbReference type="ARBA" id="ARBA00022801"/>
    </source>
</evidence>
<evidence type="ECO:0000259" key="3">
    <source>
        <dbReference type="PROSITE" id="PS51677"/>
    </source>
</evidence>
<dbReference type="SMART" id="SM00495">
    <property type="entry name" value="ChtBD3"/>
    <property type="match status" value="1"/>
</dbReference>
<keyword evidence="1" id="KW-0378">Hydrolase</keyword>
<dbReference type="GO" id="GO:0030246">
    <property type="term" value="F:carbohydrate binding"/>
    <property type="evidence" value="ECO:0007669"/>
    <property type="project" value="InterPro"/>
</dbReference>
<dbReference type="InterPro" id="IPR002509">
    <property type="entry name" value="NODB_dom"/>
</dbReference>
<dbReference type="SUPFAM" id="SSF88713">
    <property type="entry name" value="Glycoside hydrolase/deacetylase"/>
    <property type="match status" value="1"/>
</dbReference>
<evidence type="ECO:0000256" key="2">
    <source>
        <dbReference type="SAM" id="SignalP"/>
    </source>
</evidence>
<dbReference type="GO" id="GO:0005576">
    <property type="term" value="C:extracellular region"/>
    <property type="evidence" value="ECO:0007669"/>
    <property type="project" value="InterPro"/>
</dbReference>
<dbReference type="SUPFAM" id="SSF51055">
    <property type="entry name" value="Carbohydrate binding domain"/>
    <property type="match status" value="1"/>
</dbReference>
<keyword evidence="5" id="KW-1185">Reference proteome</keyword>
<feature type="chain" id="PRO_5007465621" evidence="2">
    <location>
        <begin position="34"/>
        <end position="451"/>
    </location>
</feature>
<dbReference type="CDD" id="cd12215">
    <property type="entry name" value="ChiC_BD"/>
    <property type="match status" value="1"/>
</dbReference>
<feature type="signal peptide" evidence="2">
    <location>
        <begin position="1"/>
        <end position="33"/>
    </location>
</feature>
<dbReference type="PANTHER" id="PTHR45985">
    <property type="match status" value="1"/>
</dbReference>
<dbReference type="Proteomes" id="UP000070529">
    <property type="component" value="Unassembled WGS sequence"/>
</dbReference>
<dbReference type="InterPro" id="IPR003610">
    <property type="entry name" value="CBM5/12"/>
</dbReference>
<dbReference type="AlphaFoldDB" id="A0A135I5I6"/>